<evidence type="ECO:0000313" key="3">
    <source>
        <dbReference type="EMBL" id="GMF48504.1"/>
    </source>
</evidence>
<keyword evidence="2" id="KW-0732">Signal</keyword>
<evidence type="ECO:0000313" key="4">
    <source>
        <dbReference type="Proteomes" id="UP001165121"/>
    </source>
</evidence>
<feature type="transmembrane region" description="Helical" evidence="1">
    <location>
        <begin position="768"/>
        <end position="786"/>
    </location>
</feature>
<dbReference type="OrthoDB" id="123104at2759"/>
<comment type="caution">
    <text evidence="3">The sequence shown here is derived from an EMBL/GenBank/DDBJ whole genome shotgun (WGS) entry which is preliminary data.</text>
</comment>
<name>A0A9W6XYZ3_9STRA</name>
<evidence type="ECO:0000256" key="2">
    <source>
        <dbReference type="SAM" id="SignalP"/>
    </source>
</evidence>
<accession>A0A9W6XYZ3</accession>
<evidence type="ECO:0000256" key="1">
    <source>
        <dbReference type="SAM" id="Phobius"/>
    </source>
</evidence>
<sequence length="808" mass="85797">MRIATVFAVAAAYAAFVDALENAHPMLRELASNSDNQSQLVPARFVFMADSVQPATCQWGGNNVCSFTLGSSNNLNLVDTCAMSVPVPTDNYVNDQRVNKLDAVDRKTATGSPYIQITSKKQVSGGVSVVSTQTPLTTWYDYWKEPAVVQKQISFTSTGVYDLEIEATDYDANAKCSWCLAVRDTFRPVFTAGSCPAAVTNPQTFTATSLAAAKSAETTYDTHVSAVTNNPESGVDCSTSTQKVKNFLADGEDSDDSPDDYSDTASTCYGDSALAANMATLKTTPFSSGFALQLSSPLEFVDKCRWCCQKSKTLKENYEEFACPSTNSPAPVCVGNSGDTSVCNFNLCLTATAADIISTASLSLKSTVQDTSKTVVTALGLPTTTSVVNDIYRTVECTSVGGSDPKCSYSVKLSELFDTPTTTLAAGFPIPSGSTANDFVFWRYKLAGGNWATWDPASDSAVTFSSSVTHIFIEAYTACGRISTSDFDFRVFPHSTLACPNFDKQWVGTPKSPGETATFCNVPGSDFSLVTMKYDYSEIFPATQPGNDQVTGNYKDAECKIVVKETAADENLFVWDTYSGTAGTLLDKSQASAFEKDLAIELVHDPNTAQKTAVHVECTFTRTMLTNVMAADSDAILSSAPPQDPNSIQCTYDFTLVDCDGPVLEPGATPDTVCSDQCAGDGKPGLGEACDGTIVTSSGSVTSVTTPSAAQECCVKCTGSQLQCQLSGTSQTVKACNPFSGFTTLAPMEPLLAQLSAAEEEIASSETMTALLGASAMVAVVALLVVKRRADAAVRARETEDAYYPLLE</sequence>
<dbReference type="EMBL" id="BSXT01002374">
    <property type="protein sequence ID" value="GMF48504.1"/>
    <property type="molecule type" value="Genomic_DNA"/>
</dbReference>
<feature type="signal peptide" evidence="2">
    <location>
        <begin position="1"/>
        <end position="19"/>
    </location>
</feature>
<keyword evidence="1" id="KW-0812">Transmembrane</keyword>
<proteinExistence type="predicted"/>
<keyword evidence="4" id="KW-1185">Reference proteome</keyword>
<reference evidence="3" key="1">
    <citation type="submission" date="2023-04" db="EMBL/GenBank/DDBJ databases">
        <title>Phytophthora fragariaefolia NBRC 109709.</title>
        <authorList>
            <person name="Ichikawa N."/>
            <person name="Sato H."/>
            <person name="Tonouchi N."/>
        </authorList>
    </citation>
    <scope>NUCLEOTIDE SEQUENCE</scope>
    <source>
        <strain evidence="3">NBRC 109709</strain>
    </source>
</reference>
<protein>
    <submittedName>
        <fullName evidence="3">Unnamed protein product</fullName>
    </submittedName>
</protein>
<gene>
    <name evidence="3" type="ORF">Pfra01_001876000</name>
</gene>
<organism evidence="3 4">
    <name type="scientific">Phytophthora fragariaefolia</name>
    <dbReference type="NCBI Taxonomy" id="1490495"/>
    <lineage>
        <taxon>Eukaryota</taxon>
        <taxon>Sar</taxon>
        <taxon>Stramenopiles</taxon>
        <taxon>Oomycota</taxon>
        <taxon>Peronosporomycetes</taxon>
        <taxon>Peronosporales</taxon>
        <taxon>Peronosporaceae</taxon>
        <taxon>Phytophthora</taxon>
    </lineage>
</organism>
<feature type="chain" id="PRO_5040990136" evidence="2">
    <location>
        <begin position="20"/>
        <end position="808"/>
    </location>
</feature>
<keyword evidence="1" id="KW-0472">Membrane</keyword>
<dbReference type="AlphaFoldDB" id="A0A9W6XYZ3"/>
<dbReference type="Proteomes" id="UP001165121">
    <property type="component" value="Unassembled WGS sequence"/>
</dbReference>
<keyword evidence="1" id="KW-1133">Transmembrane helix</keyword>